<sequence>MASVTGREGSKFALEGHQEGVRTDYADSFATAPEYTADDLYGVQYLGGGMVRAELSVEEWSEVRMRRMHARLRNGATESIRHAEGVEDVDLGALESGLLAHILNLHTPDTNMAMAAPTPQPTSEAGAGTTEGSTDGQAEGELEAAPNKGRTLVQAMDAGASEGYAAFGRGFKALGCCGPRTKGRVHGWWDGRRLYELGAGGTVKLLFGLLLLAIVASWRLAKSQAKEHWPGLIYGFLTVFCLWLTGMTPKQYLAEKGEDTHV</sequence>
<gene>
    <name evidence="3" type="ORF">CALCODRAFT_479128</name>
</gene>
<keyword evidence="2" id="KW-1133">Transmembrane helix</keyword>
<evidence type="ECO:0000313" key="4">
    <source>
        <dbReference type="Proteomes" id="UP000076842"/>
    </source>
</evidence>
<dbReference type="EMBL" id="KV423916">
    <property type="protein sequence ID" value="KZT62542.1"/>
    <property type="molecule type" value="Genomic_DNA"/>
</dbReference>
<dbReference type="Proteomes" id="UP000076842">
    <property type="component" value="Unassembled WGS sequence"/>
</dbReference>
<name>A0A165K1F4_9BASI</name>
<protein>
    <submittedName>
        <fullName evidence="3">Uncharacterized protein</fullName>
    </submittedName>
</protein>
<keyword evidence="4" id="KW-1185">Reference proteome</keyword>
<accession>A0A165K1F4</accession>
<evidence type="ECO:0000256" key="2">
    <source>
        <dbReference type="SAM" id="Phobius"/>
    </source>
</evidence>
<dbReference type="InParanoid" id="A0A165K1F4"/>
<feature type="transmembrane region" description="Helical" evidence="2">
    <location>
        <begin position="194"/>
        <end position="216"/>
    </location>
</feature>
<keyword evidence="2" id="KW-0812">Transmembrane</keyword>
<dbReference type="AlphaFoldDB" id="A0A165K1F4"/>
<feature type="transmembrane region" description="Helical" evidence="2">
    <location>
        <begin position="228"/>
        <end position="246"/>
    </location>
</feature>
<evidence type="ECO:0000313" key="3">
    <source>
        <dbReference type="EMBL" id="KZT62542.1"/>
    </source>
</evidence>
<keyword evidence="2" id="KW-0472">Membrane</keyword>
<organism evidence="3 4">
    <name type="scientific">Calocera cornea HHB12733</name>
    <dbReference type="NCBI Taxonomy" id="1353952"/>
    <lineage>
        <taxon>Eukaryota</taxon>
        <taxon>Fungi</taxon>
        <taxon>Dikarya</taxon>
        <taxon>Basidiomycota</taxon>
        <taxon>Agaricomycotina</taxon>
        <taxon>Dacrymycetes</taxon>
        <taxon>Dacrymycetales</taxon>
        <taxon>Dacrymycetaceae</taxon>
        <taxon>Calocera</taxon>
    </lineage>
</organism>
<evidence type="ECO:0000256" key="1">
    <source>
        <dbReference type="SAM" id="MobiDB-lite"/>
    </source>
</evidence>
<proteinExistence type="predicted"/>
<reference evidence="3 4" key="1">
    <citation type="journal article" date="2016" name="Mol. Biol. Evol.">
        <title>Comparative Genomics of Early-Diverging Mushroom-Forming Fungi Provides Insights into the Origins of Lignocellulose Decay Capabilities.</title>
        <authorList>
            <person name="Nagy L.G."/>
            <person name="Riley R."/>
            <person name="Tritt A."/>
            <person name="Adam C."/>
            <person name="Daum C."/>
            <person name="Floudas D."/>
            <person name="Sun H."/>
            <person name="Yadav J.S."/>
            <person name="Pangilinan J."/>
            <person name="Larsson K.H."/>
            <person name="Matsuura K."/>
            <person name="Barry K."/>
            <person name="Labutti K."/>
            <person name="Kuo R."/>
            <person name="Ohm R.A."/>
            <person name="Bhattacharya S.S."/>
            <person name="Shirouzu T."/>
            <person name="Yoshinaga Y."/>
            <person name="Martin F.M."/>
            <person name="Grigoriev I.V."/>
            <person name="Hibbett D.S."/>
        </authorList>
    </citation>
    <scope>NUCLEOTIDE SEQUENCE [LARGE SCALE GENOMIC DNA]</scope>
    <source>
        <strain evidence="3 4">HHB12733</strain>
    </source>
</reference>
<feature type="region of interest" description="Disordered" evidence="1">
    <location>
        <begin position="116"/>
        <end position="143"/>
    </location>
</feature>